<sequence>MCLEERFWRNKFAKRGLPFPEGKRHDIVSFVLLYRRCKKIYPEIKSRVITEYNPSCCSLADVPILSFPLRMREIVLPLLQAAQKAREEEEERTNERALQRIYSLCHDTSSVIQHTWYTIFVTFDNTLSINRYGEDSTICLSERLSQEEIEIFFLQLLLTNGPS</sequence>
<evidence type="ECO:0000313" key="1">
    <source>
        <dbReference type="EMBL" id="SPN79651.1"/>
    </source>
</evidence>
<proteinExistence type="predicted"/>
<keyword evidence="2" id="KW-1185">Reference proteome</keyword>
<reference evidence="1" key="1">
    <citation type="submission" date="2018-03" db="EMBL/GenBank/DDBJ databases">
        <authorList>
            <consortium name="Urmite Genomes"/>
        </authorList>
    </citation>
    <scope>NUCLEOTIDE SEQUENCE [LARGE SCALE GENOMIC DNA]</scope>
    <source>
        <strain evidence="1">IHUMI-27.7</strain>
    </source>
</reference>
<accession>A0A2R8FFL5</accession>
<gene>
    <name evidence="1" type="ORF">BRZCDTV_454</name>
</gene>
<evidence type="ECO:0000313" key="2">
    <source>
        <dbReference type="Proteomes" id="UP000273054"/>
    </source>
</evidence>
<organism evidence="1">
    <name type="scientific">Brazilian cedratvirus IHUMI</name>
    <dbReference type="NCBI Taxonomy" id="2126980"/>
    <lineage>
        <taxon>Viruses</taxon>
        <taxon>Pithoviruses</taxon>
        <taxon>Orthocedratvirinae</taxon>
        <taxon>Alphacedratvirus</taxon>
        <taxon>Alphacedratvirus brasiliense</taxon>
    </lineage>
</organism>
<name>A0A2R8FFL5_9VIRU</name>
<protein>
    <submittedName>
        <fullName evidence="1">F-box domain-containing protein</fullName>
    </submittedName>
</protein>
<dbReference type="Proteomes" id="UP000273054">
    <property type="component" value="Segment"/>
</dbReference>
<dbReference type="EMBL" id="LT994651">
    <property type="protein sequence ID" value="SPN79651.1"/>
    <property type="molecule type" value="Genomic_DNA"/>
</dbReference>